<dbReference type="PROSITE" id="PS52029">
    <property type="entry name" value="LD_TPASE"/>
    <property type="match status" value="1"/>
</dbReference>
<dbReference type="PANTHER" id="PTHR36699">
    <property type="entry name" value="LD-TRANSPEPTIDASE"/>
    <property type="match status" value="1"/>
</dbReference>
<organism evidence="9 10">
    <name type="scientific">Candidatus Desulfobia pelagia</name>
    <dbReference type="NCBI Taxonomy" id="2841692"/>
    <lineage>
        <taxon>Bacteria</taxon>
        <taxon>Pseudomonadati</taxon>
        <taxon>Thermodesulfobacteriota</taxon>
        <taxon>Desulfobulbia</taxon>
        <taxon>Desulfobulbales</taxon>
        <taxon>Desulfobulbaceae</taxon>
        <taxon>Candidatus Desulfobia</taxon>
    </lineage>
</organism>
<dbReference type="PANTHER" id="PTHR36699:SF1">
    <property type="entry name" value="L,D-TRANSPEPTIDASE YAFK-RELATED"/>
    <property type="match status" value="1"/>
</dbReference>
<dbReference type="GO" id="GO:0004180">
    <property type="term" value="F:carboxypeptidase activity"/>
    <property type="evidence" value="ECO:0007669"/>
    <property type="project" value="UniProtKB-ARBA"/>
</dbReference>
<accession>A0A8J6NCK9</accession>
<comment type="pathway">
    <text evidence="1 7">Cell wall biogenesis; peptidoglycan biosynthesis.</text>
</comment>
<evidence type="ECO:0000256" key="1">
    <source>
        <dbReference type="ARBA" id="ARBA00004752"/>
    </source>
</evidence>
<dbReference type="InterPro" id="IPR038063">
    <property type="entry name" value="Transpep_catalytic_dom"/>
</dbReference>
<evidence type="ECO:0000313" key="10">
    <source>
        <dbReference type="Proteomes" id="UP000614424"/>
    </source>
</evidence>
<protein>
    <submittedName>
        <fullName evidence="9">Murein L,D-transpeptidase</fullName>
    </submittedName>
</protein>
<dbReference type="EMBL" id="JACNJZ010000085">
    <property type="protein sequence ID" value="MBC8317399.1"/>
    <property type="molecule type" value="Genomic_DNA"/>
</dbReference>
<gene>
    <name evidence="9" type="ORF">H8E41_05800</name>
</gene>
<dbReference type="InterPro" id="IPR005490">
    <property type="entry name" value="LD_TPept_cat_dom"/>
</dbReference>
<feature type="domain" description="L,D-TPase catalytic" evidence="8">
    <location>
        <begin position="62"/>
        <end position="192"/>
    </location>
</feature>
<evidence type="ECO:0000256" key="2">
    <source>
        <dbReference type="ARBA" id="ARBA00005992"/>
    </source>
</evidence>
<evidence type="ECO:0000256" key="3">
    <source>
        <dbReference type="ARBA" id="ARBA00022679"/>
    </source>
</evidence>
<dbReference type="GO" id="GO:0008360">
    <property type="term" value="P:regulation of cell shape"/>
    <property type="evidence" value="ECO:0007669"/>
    <property type="project" value="UniProtKB-UniRule"/>
</dbReference>
<dbReference type="Pfam" id="PF03734">
    <property type="entry name" value="YkuD"/>
    <property type="match status" value="1"/>
</dbReference>
<evidence type="ECO:0000259" key="8">
    <source>
        <dbReference type="PROSITE" id="PS52029"/>
    </source>
</evidence>
<name>A0A8J6NCK9_9BACT</name>
<dbReference type="CDD" id="cd16913">
    <property type="entry name" value="YkuD_like"/>
    <property type="match status" value="1"/>
</dbReference>
<dbReference type="GO" id="GO:0016740">
    <property type="term" value="F:transferase activity"/>
    <property type="evidence" value="ECO:0007669"/>
    <property type="project" value="UniProtKB-KW"/>
</dbReference>
<dbReference type="Proteomes" id="UP000614424">
    <property type="component" value="Unassembled WGS sequence"/>
</dbReference>
<dbReference type="SUPFAM" id="SSF141523">
    <property type="entry name" value="L,D-transpeptidase catalytic domain-like"/>
    <property type="match status" value="1"/>
</dbReference>
<proteinExistence type="inferred from homology"/>
<evidence type="ECO:0000256" key="7">
    <source>
        <dbReference type="PROSITE-ProRule" id="PRU01373"/>
    </source>
</evidence>
<dbReference type="GO" id="GO:0071555">
    <property type="term" value="P:cell wall organization"/>
    <property type="evidence" value="ECO:0007669"/>
    <property type="project" value="UniProtKB-UniRule"/>
</dbReference>
<keyword evidence="5 7" id="KW-0573">Peptidoglycan synthesis</keyword>
<evidence type="ECO:0000256" key="4">
    <source>
        <dbReference type="ARBA" id="ARBA00022960"/>
    </source>
</evidence>
<comment type="similarity">
    <text evidence="2">Belongs to the YkuD family.</text>
</comment>
<keyword evidence="6 7" id="KW-0961">Cell wall biogenesis/degradation</keyword>
<sequence length="262" mass="30351">MIHTVKRYQVLLLITTLLICCSALPALARILSSPVSKSVCQKLAPSLETQLSQVNANLGDPIFIRIFKESNELELWIKGEETYTLFKTYEICSYSGELGPKQREGDRQSPEGFYYVQSSQLNPFSNFHLSFNIGYPNNYDREYDRTGSALMVHGSCVSVGCFAMTDPKVEEIYALAEAALRNDQPFFRVHIFPFRMTAENMKRHKSSKWVPFWENLKQGYDLFEEYKTPPNTTVKRKKYVFDTDRYTENITRQEKNLQASNR</sequence>
<dbReference type="GO" id="GO:0009252">
    <property type="term" value="P:peptidoglycan biosynthetic process"/>
    <property type="evidence" value="ECO:0007669"/>
    <property type="project" value="UniProtKB-UniPathway"/>
</dbReference>
<reference evidence="9 10" key="1">
    <citation type="submission" date="2020-08" db="EMBL/GenBank/DDBJ databases">
        <title>Bridging the membrane lipid divide: bacteria of the FCB group superphylum have the potential to synthesize archaeal ether lipids.</title>
        <authorList>
            <person name="Villanueva L."/>
            <person name="Von Meijenfeldt F.A.B."/>
            <person name="Westbye A.B."/>
            <person name="Yadav S."/>
            <person name="Hopmans E.C."/>
            <person name="Dutilh B.E."/>
            <person name="Sinninghe Damste J.S."/>
        </authorList>
    </citation>
    <scope>NUCLEOTIDE SEQUENCE [LARGE SCALE GENOMIC DNA]</scope>
    <source>
        <strain evidence="9">NIOZ-UU47</strain>
    </source>
</reference>
<evidence type="ECO:0000313" key="9">
    <source>
        <dbReference type="EMBL" id="MBC8317399.1"/>
    </source>
</evidence>
<evidence type="ECO:0000256" key="5">
    <source>
        <dbReference type="ARBA" id="ARBA00022984"/>
    </source>
</evidence>
<feature type="active site" description="Nucleophile" evidence="7">
    <location>
        <position position="161"/>
    </location>
</feature>
<keyword evidence="4 7" id="KW-0133">Cell shape</keyword>
<dbReference type="UniPathway" id="UPA00219"/>
<comment type="caution">
    <text evidence="9">The sequence shown here is derived from an EMBL/GenBank/DDBJ whole genome shotgun (WGS) entry which is preliminary data.</text>
</comment>
<keyword evidence="3" id="KW-0808">Transferase</keyword>
<evidence type="ECO:0000256" key="6">
    <source>
        <dbReference type="ARBA" id="ARBA00023316"/>
    </source>
</evidence>
<dbReference type="AlphaFoldDB" id="A0A8J6NCK9"/>
<feature type="active site" description="Proton donor/acceptor" evidence="7">
    <location>
        <position position="153"/>
    </location>
</feature>